<name>A0AAD5R0T5_PARTN</name>
<dbReference type="Proteomes" id="UP001196413">
    <property type="component" value="Unassembled WGS sequence"/>
</dbReference>
<accession>A0AAD5R0T5</accession>
<dbReference type="EMBL" id="JAHQIW010005927">
    <property type="protein sequence ID" value="KAJ1367487.1"/>
    <property type="molecule type" value="Genomic_DNA"/>
</dbReference>
<comment type="caution">
    <text evidence="1">The sequence shown here is derived from an EMBL/GenBank/DDBJ whole genome shotgun (WGS) entry which is preliminary data.</text>
</comment>
<keyword evidence="2" id="KW-1185">Reference proteome</keyword>
<organism evidence="1 2">
    <name type="scientific">Parelaphostrongylus tenuis</name>
    <name type="common">Meningeal worm</name>
    <dbReference type="NCBI Taxonomy" id="148309"/>
    <lineage>
        <taxon>Eukaryota</taxon>
        <taxon>Metazoa</taxon>
        <taxon>Ecdysozoa</taxon>
        <taxon>Nematoda</taxon>
        <taxon>Chromadorea</taxon>
        <taxon>Rhabditida</taxon>
        <taxon>Rhabditina</taxon>
        <taxon>Rhabditomorpha</taxon>
        <taxon>Strongyloidea</taxon>
        <taxon>Metastrongylidae</taxon>
        <taxon>Parelaphostrongylus</taxon>
    </lineage>
</organism>
<evidence type="ECO:0000313" key="1">
    <source>
        <dbReference type="EMBL" id="KAJ1367487.1"/>
    </source>
</evidence>
<proteinExistence type="predicted"/>
<reference evidence="1" key="1">
    <citation type="submission" date="2021-06" db="EMBL/GenBank/DDBJ databases">
        <title>Parelaphostrongylus tenuis whole genome reference sequence.</title>
        <authorList>
            <person name="Garwood T.J."/>
            <person name="Larsen P.A."/>
            <person name="Fountain-Jones N.M."/>
            <person name="Garbe J.R."/>
            <person name="Macchietto M.G."/>
            <person name="Kania S.A."/>
            <person name="Gerhold R.W."/>
            <person name="Richards J.E."/>
            <person name="Wolf T.M."/>
        </authorList>
    </citation>
    <scope>NUCLEOTIDE SEQUENCE</scope>
    <source>
        <strain evidence="1">MNPRO001-30</strain>
        <tissue evidence="1">Meninges</tissue>
    </source>
</reference>
<dbReference type="AlphaFoldDB" id="A0AAD5R0T5"/>
<protein>
    <submittedName>
        <fullName evidence="1">Uncharacterized protein</fullName>
    </submittedName>
</protein>
<sequence>MTSEDSDSDFEKENTPSNARTATGWSWIVVSPMRKFFDWALGGVQNLTLLGRETPVDYHELYLKDVWELTVEQISIYGHQKRKDGKTQH</sequence>
<gene>
    <name evidence="1" type="ORF">KIN20_028406</name>
</gene>
<evidence type="ECO:0000313" key="2">
    <source>
        <dbReference type="Proteomes" id="UP001196413"/>
    </source>
</evidence>